<feature type="compositionally biased region" description="Basic and acidic residues" evidence="1">
    <location>
        <begin position="144"/>
        <end position="166"/>
    </location>
</feature>
<organism evidence="2 3">
    <name type="scientific">Atta colombica</name>
    <dbReference type="NCBI Taxonomy" id="520822"/>
    <lineage>
        <taxon>Eukaryota</taxon>
        <taxon>Metazoa</taxon>
        <taxon>Ecdysozoa</taxon>
        <taxon>Arthropoda</taxon>
        <taxon>Hexapoda</taxon>
        <taxon>Insecta</taxon>
        <taxon>Pterygota</taxon>
        <taxon>Neoptera</taxon>
        <taxon>Endopterygota</taxon>
        <taxon>Hymenoptera</taxon>
        <taxon>Apocrita</taxon>
        <taxon>Aculeata</taxon>
        <taxon>Formicoidea</taxon>
        <taxon>Formicidae</taxon>
        <taxon>Myrmicinae</taxon>
        <taxon>Atta</taxon>
    </lineage>
</organism>
<dbReference type="AlphaFoldDB" id="A0A195BT47"/>
<feature type="region of interest" description="Disordered" evidence="1">
    <location>
        <begin position="144"/>
        <end position="184"/>
    </location>
</feature>
<feature type="non-terminal residue" evidence="2">
    <location>
        <position position="1"/>
    </location>
</feature>
<dbReference type="Proteomes" id="UP000078540">
    <property type="component" value="Unassembled WGS sequence"/>
</dbReference>
<protein>
    <submittedName>
        <fullName evidence="2">Uncharacterized protein</fullName>
    </submittedName>
</protein>
<evidence type="ECO:0000313" key="3">
    <source>
        <dbReference type="Proteomes" id="UP000078540"/>
    </source>
</evidence>
<name>A0A195BT47_9HYME</name>
<reference evidence="2 3" key="1">
    <citation type="submission" date="2015-09" db="EMBL/GenBank/DDBJ databases">
        <title>Atta colombica WGS genome.</title>
        <authorList>
            <person name="Nygaard S."/>
            <person name="Hu H."/>
            <person name="Boomsma J."/>
            <person name="Zhang G."/>
        </authorList>
    </citation>
    <scope>NUCLEOTIDE SEQUENCE [LARGE SCALE GENOMIC DNA]</scope>
    <source>
        <strain evidence="2">Treedump-2</strain>
        <tissue evidence="2">Whole body</tissue>
    </source>
</reference>
<keyword evidence="3" id="KW-1185">Reference proteome</keyword>
<gene>
    <name evidence="2" type="ORF">ALC53_01918</name>
</gene>
<evidence type="ECO:0000256" key="1">
    <source>
        <dbReference type="SAM" id="MobiDB-lite"/>
    </source>
</evidence>
<proteinExistence type="predicted"/>
<sequence length="184" mass="20926">ARVFFFMDIFTLRMLAANLAKRRILSLRRFFSIKRSPGVFSGGSSFVAHSRIVRLPIARASIQYVQLPNNKRPSGPFRILNSDTPVKKNQLSMFPLSVRKLCFLCCTFFVLFLLRKPRFISNAESSRNSPSFSLALFYIENNEPRDSDESGVRAQKESASEAKDSPKYLSGSRPESLSRPHITK</sequence>
<accession>A0A195BT47</accession>
<dbReference type="EMBL" id="KQ976417">
    <property type="protein sequence ID" value="KYM89606.1"/>
    <property type="molecule type" value="Genomic_DNA"/>
</dbReference>
<evidence type="ECO:0000313" key="2">
    <source>
        <dbReference type="EMBL" id="KYM89606.1"/>
    </source>
</evidence>